<evidence type="ECO:0000313" key="1">
    <source>
        <dbReference type="EMBL" id="MPL89805.1"/>
    </source>
</evidence>
<reference evidence="1" key="1">
    <citation type="submission" date="2019-08" db="EMBL/GenBank/DDBJ databases">
        <authorList>
            <person name="Kucharzyk K."/>
            <person name="Murdoch R.W."/>
            <person name="Higgins S."/>
            <person name="Loffler F."/>
        </authorList>
    </citation>
    <scope>NUCLEOTIDE SEQUENCE</scope>
</reference>
<proteinExistence type="predicted"/>
<organism evidence="1">
    <name type="scientific">bioreactor metagenome</name>
    <dbReference type="NCBI Taxonomy" id="1076179"/>
    <lineage>
        <taxon>unclassified sequences</taxon>
        <taxon>metagenomes</taxon>
        <taxon>ecological metagenomes</taxon>
    </lineage>
</organism>
<protein>
    <submittedName>
        <fullName evidence="1">Uncharacterized protein</fullName>
    </submittedName>
</protein>
<name>A0A644VF69_9ZZZZ</name>
<dbReference type="EMBL" id="VSSQ01000288">
    <property type="protein sequence ID" value="MPL89805.1"/>
    <property type="molecule type" value="Genomic_DNA"/>
</dbReference>
<sequence length="221" mass="24986">MVKIAPRNSYFLKDSECQTFYYYGAIESKKISMAENTKKIAEISSILGIDEQTCRTIAKEYEEILPCKKIGKVSVYEENTVDRFRKIADLQAQGLPKEVIIPAIRGGKSLQERALEDMKKMGMDVTAEPKIQAPKPVPRSETEEELILAVRSAQTNIAAMEHRLSAFREKSEAETAAILDAVSSVSDEVAELKVQVHTLWDQIAALETYLRQSQTKPFWKR</sequence>
<comment type="caution">
    <text evidence="1">The sequence shown here is derived from an EMBL/GenBank/DDBJ whole genome shotgun (WGS) entry which is preliminary data.</text>
</comment>
<accession>A0A644VF69</accession>
<gene>
    <name evidence="1" type="ORF">SDC9_35847</name>
</gene>
<dbReference type="AlphaFoldDB" id="A0A644VF69"/>